<dbReference type="GeneID" id="132711242"/>
<evidence type="ECO:0000256" key="1">
    <source>
        <dbReference type="SAM" id="SignalP"/>
    </source>
</evidence>
<proteinExistence type="predicted"/>
<evidence type="ECO:0000313" key="3">
    <source>
        <dbReference type="RefSeq" id="XP_060545692.1"/>
    </source>
</evidence>
<reference evidence="3" key="1">
    <citation type="submission" date="2025-08" db="UniProtKB">
        <authorList>
            <consortium name="RefSeq"/>
        </authorList>
    </citation>
    <scope>IDENTIFICATION</scope>
    <source>
        <tissue evidence="3">Blood</tissue>
    </source>
</reference>
<dbReference type="RefSeq" id="XP_060545692.1">
    <property type="nucleotide sequence ID" value="XM_060689709.1"/>
</dbReference>
<feature type="chain" id="PRO_5046848000" evidence="1">
    <location>
        <begin position="18"/>
        <end position="96"/>
    </location>
</feature>
<name>A0ABM3ZBE0_PANGU</name>
<organism evidence="2 3">
    <name type="scientific">Pantherophis guttatus</name>
    <name type="common">Corn snake</name>
    <name type="synonym">Elaphe guttata</name>
    <dbReference type="NCBI Taxonomy" id="94885"/>
    <lineage>
        <taxon>Eukaryota</taxon>
        <taxon>Metazoa</taxon>
        <taxon>Chordata</taxon>
        <taxon>Craniata</taxon>
        <taxon>Vertebrata</taxon>
        <taxon>Euteleostomi</taxon>
        <taxon>Lepidosauria</taxon>
        <taxon>Squamata</taxon>
        <taxon>Bifurcata</taxon>
        <taxon>Unidentata</taxon>
        <taxon>Episquamata</taxon>
        <taxon>Toxicofera</taxon>
        <taxon>Serpentes</taxon>
        <taxon>Colubroidea</taxon>
        <taxon>Colubridae</taxon>
        <taxon>Colubrinae</taxon>
        <taxon>Pantherophis</taxon>
    </lineage>
</organism>
<sequence length="96" mass="10843">MALLALLPLALLAAAASFVAPQGSQRSFLQVIVPQRNPGHITENKERMAFDMNIEGESFSIYLKQQAFISNYFRVYTYNKDDTPVSFVPSNQVRFL</sequence>
<feature type="signal peptide" evidence="1">
    <location>
        <begin position="1"/>
        <end position="17"/>
    </location>
</feature>
<keyword evidence="2" id="KW-1185">Reference proteome</keyword>
<evidence type="ECO:0000313" key="2">
    <source>
        <dbReference type="Proteomes" id="UP001652622"/>
    </source>
</evidence>
<dbReference type="Proteomes" id="UP001652622">
    <property type="component" value="Unplaced"/>
</dbReference>
<accession>A0ABM3ZBE0</accession>
<keyword evidence="1" id="KW-0732">Signal</keyword>
<gene>
    <name evidence="3" type="primary">LOC132711242</name>
</gene>
<protein>
    <submittedName>
        <fullName evidence="3">Disintegrin and metalloproteinase domain-containing protein 32-like</fullName>
    </submittedName>
</protein>